<reference evidence="10 11" key="2">
    <citation type="journal article" date="2019" name="G3 (Bethesda)">
        <title>Hybrid Assembly of the Genome of the Entomopathogenic Nematode Steinernema carpocapsae Identifies the X-Chromosome.</title>
        <authorList>
            <person name="Serra L."/>
            <person name="Macchietto M."/>
            <person name="Macias-Munoz A."/>
            <person name="McGill C.J."/>
            <person name="Rodriguez I.M."/>
            <person name="Rodriguez B."/>
            <person name="Murad R."/>
            <person name="Mortazavi A."/>
        </authorList>
    </citation>
    <scope>NUCLEOTIDE SEQUENCE [LARGE SCALE GENOMIC DNA]</scope>
    <source>
        <strain evidence="10 11">ALL</strain>
    </source>
</reference>
<organism evidence="10 11">
    <name type="scientific">Steinernema carpocapsae</name>
    <name type="common">Entomopathogenic nematode</name>
    <dbReference type="NCBI Taxonomy" id="34508"/>
    <lineage>
        <taxon>Eukaryota</taxon>
        <taxon>Metazoa</taxon>
        <taxon>Ecdysozoa</taxon>
        <taxon>Nematoda</taxon>
        <taxon>Chromadorea</taxon>
        <taxon>Rhabditida</taxon>
        <taxon>Tylenchina</taxon>
        <taxon>Panagrolaimomorpha</taxon>
        <taxon>Strongyloidoidea</taxon>
        <taxon>Steinernematidae</taxon>
        <taxon>Steinernema</taxon>
    </lineage>
</organism>
<dbReference type="PANTHER" id="PTHR43918:SF4">
    <property type="entry name" value="CARBOXYLIC ESTER HYDROLASE"/>
    <property type="match status" value="1"/>
</dbReference>
<feature type="active site" description="Charge relay system" evidence="8">
    <location>
        <position position="634"/>
    </location>
</feature>
<dbReference type="GO" id="GO:0005886">
    <property type="term" value="C:plasma membrane"/>
    <property type="evidence" value="ECO:0007669"/>
    <property type="project" value="TreeGrafter"/>
</dbReference>
<dbReference type="GO" id="GO:0006581">
    <property type="term" value="P:acetylcholine catabolic process"/>
    <property type="evidence" value="ECO:0007669"/>
    <property type="project" value="TreeGrafter"/>
</dbReference>
<proteinExistence type="inferred from homology"/>
<reference evidence="10 11" key="1">
    <citation type="journal article" date="2015" name="Genome Biol.">
        <title>Comparative genomics of Steinernema reveals deeply conserved gene regulatory networks.</title>
        <authorList>
            <person name="Dillman A.R."/>
            <person name="Macchietto M."/>
            <person name="Porter C.F."/>
            <person name="Rogers A."/>
            <person name="Williams B."/>
            <person name="Antoshechkin I."/>
            <person name="Lee M.M."/>
            <person name="Goodwin Z."/>
            <person name="Lu X."/>
            <person name="Lewis E.E."/>
            <person name="Goodrich-Blair H."/>
            <person name="Stock S.P."/>
            <person name="Adams B.J."/>
            <person name="Sternberg P.W."/>
            <person name="Mortazavi A."/>
        </authorList>
    </citation>
    <scope>NUCLEOTIDE SEQUENCE [LARGE SCALE GENOMIC DNA]</scope>
    <source>
        <strain evidence="10 11">ALL</strain>
    </source>
</reference>
<protein>
    <recommendedName>
        <fullName evidence="2">acetylcholinesterase</fullName>
        <ecNumber evidence="2">3.1.1.7</ecNumber>
    </recommendedName>
</protein>
<dbReference type="PROSITE" id="PS00122">
    <property type="entry name" value="CARBOXYLESTERASE_B_1"/>
    <property type="match status" value="1"/>
</dbReference>
<dbReference type="OrthoDB" id="19653at2759"/>
<dbReference type="InterPro" id="IPR000997">
    <property type="entry name" value="Cholinesterase"/>
</dbReference>
<dbReference type="EC" id="3.1.1.7" evidence="2"/>
<dbReference type="InterPro" id="IPR002018">
    <property type="entry name" value="CarbesteraseB"/>
</dbReference>
<evidence type="ECO:0000256" key="5">
    <source>
        <dbReference type="ARBA" id="ARBA00022867"/>
    </source>
</evidence>
<dbReference type="InterPro" id="IPR050654">
    <property type="entry name" value="AChE-related_enzymes"/>
</dbReference>
<evidence type="ECO:0000256" key="2">
    <source>
        <dbReference type="ARBA" id="ARBA00013276"/>
    </source>
</evidence>
<evidence type="ECO:0000256" key="7">
    <source>
        <dbReference type="ARBA" id="ARBA00048484"/>
    </source>
</evidence>
<dbReference type="Pfam" id="PF00135">
    <property type="entry name" value="COesterase"/>
    <property type="match status" value="1"/>
</dbReference>
<sequence length="821" mass="93038">MDLLRFAPFVLSFLFQPPSRNHFNIPLSALIESSPLLHRLTAVLTNGALKLHEMTRDVIIPGQNSNLRFINEQSRWPKEAFLNPEGTQYFLQCHLSIAKKGFILTKHHYALCAERSVVCGVSIDRNNSRSHVVYVADRARQGDFEGSTNAPEIRALREPSALANVVMYGLTGLKLMSQCMLSPMWHPPPLVCQLPVSVNTKSGRIQGYESIFLAARVRSFLSVPFAEPPIEKNRFRPPKPKRGWNGTLETTTLSPACYQGRDNYNVTFWGSEMWNHNTPVSEDCLYMNIWAPADAKNLTVMVWLFGGGYYSGSPSLILYDGKALAAQANVVVININYRVGPFGYLYFDDDDAPGNVGMLDQQLALHWVRENAQFFGGNPARISLFGESAGAASIVAHLIAPGSRGIFKNGILQSGSLDNKWSLDTPQRALEKSREFADLLQCNRTTLKDTIQCLREQEPSALVAQIWNLNLNFLEFPFVIVSKDKNFFRDYDAFDALRQGLYRKDVNLMIGINHDEGNFWNIYNLPKYFDVSEHPKLSIEDFNDCVEKAFAAQPEVVRNSAKFVYLEEDLCKNNDGKSTFLAEQVNQMVGDYFFTCDSLWLADQMADGPGEVYIYYFDQKSSANPWPKWTGVMHGYEIEFVFGVPTYNTSVGYTTREKTFSNKIIQYWSSFATDGVPRLRKQSHSNQPVKTDAWPAYHPEKSNKWMYLQAGSHIRPMTATKKKECKMWRNARDIEYLKYGMCVLILTHNSFFSERQQLSGGDLQKSVYNDITNPVLSQFVDPCPPLVTLCNCLFVVFVISCHICPLSFSLPFARARKSSGK</sequence>
<dbReference type="GO" id="GO:0005615">
    <property type="term" value="C:extracellular space"/>
    <property type="evidence" value="ECO:0007669"/>
    <property type="project" value="TreeGrafter"/>
</dbReference>
<dbReference type="SUPFAM" id="SSF53474">
    <property type="entry name" value="alpha/beta-Hydrolases"/>
    <property type="match status" value="1"/>
</dbReference>
<dbReference type="GO" id="GO:0003990">
    <property type="term" value="F:acetylcholinesterase activity"/>
    <property type="evidence" value="ECO:0007669"/>
    <property type="project" value="UniProtKB-EC"/>
</dbReference>
<accession>A0A4V6I7A5</accession>
<evidence type="ECO:0000256" key="4">
    <source>
        <dbReference type="ARBA" id="ARBA00022801"/>
    </source>
</evidence>
<comment type="caution">
    <text evidence="10">The sequence shown here is derived from an EMBL/GenBank/DDBJ whole genome shotgun (WGS) entry which is preliminary data.</text>
</comment>
<comment type="similarity">
    <text evidence="1">Belongs to the type-B carboxylesterase/lipase family.</text>
</comment>
<dbReference type="Proteomes" id="UP000298663">
    <property type="component" value="Chromosome X"/>
</dbReference>
<evidence type="ECO:0000313" key="11">
    <source>
        <dbReference type="Proteomes" id="UP000298663"/>
    </source>
</evidence>
<dbReference type="EMBL" id="CM016762">
    <property type="protein sequence ID" value="TMS33353.1"/>
    <property type="molecule type" value="Genomic_DNA"/>
</dbReference>
<gene>
    <name evidence="10" type="ORF">L596_001107</name>
</gene>
<evidence type="ECO:0000313" key="10">
    <source>
        <dbReference type="EMBL" id="TMS33353.1"/>
    </source>
</evidence>
<name>A0A4V6I7A5_STECR</name>
<dbReference type="Gene3D" id="3.40.50.1820">
    <property type="entry name" value="alpha/beta hydrolase"/>
    <property type="match status" value="1"/>
</dbReference>
<evidence type="ECO:0000256" key="6">
    <source>
        <dbReference type="ARBA" id="ARBA00023157"/>
    </source>
</evidence>
<keyword evidence="11" id="KW-1185">Reference proteome</keyword>
<keyword evidence="6" id="KW-1015">Disulfide bond</keyword>
<dbReference type="GO" id="GO:0019695">
    <property type="term" value="P:choline metabolic process"/>
    <property type="evidence" value="ECO:0007669"/>
    <property type="project" value="TreeGrafter"/>
</dbReference>
<dbReference type="InterPro" id="IPR029058">
    <property type="entry name" value="AB_hydrolase_fold"/>
</dbReference>
<keyword evidence="3" id="KW-0719">Serine esterase</keyword>
<comment type="catalytic activity">
    <reaction evidence="7">
        <text>acetylcholine + H2O = choline + acetate + H(+)</text>
        <dbReference type="Rhea" id="RHEA:17561"/>
        <dbReference type="ChEBI" id="CHEBI:15354"/>
        <dbReference type="ChEBI" id="CHEBI:15355"/>
        <dbReference type="ChEBI" id="CHEBI:15377"/>
        <dbReference type="ChEBI" id="CHEBI:15378"/>
        <dbReference type="ChEBI" id="CHEBI:30089"/>
        <dbReference type="EC" id="3.1.1.7"/>
    </reaction>
</comment>
<feature type="active site" description="Charge relay system" evidence="8">
    <location>
        <position position="516"/>
    </location>
</feature>
<feature type="domain" description="Carboxylesterase type B" evidence="9">
    <location>
        <begin position="197"/>
        <end position="728"/>
    </location>
</feature>
<dbReference type="PANTHER" id="PTHR43918">
    <property type="entry name" value="ACETYLCHOLINESTERASE"/>
    <property type="match status" value="1"/>
</dbReference>
<keyword evidence="5" id="KW-0531">Neurotransmitter degradation</keyword>
<dbReference type="InterPro" id="IPR019826">
    <property type="entry name" value="Carboxylesterase_B_AS"/>
</dbReference>
<dbReference type="EMBL" id="AZBU02000001">
    <property type="protein sequence ID" value="TMS33353.1"/>
    <property type="molecule type" value="Genomic_DNA"/>
</dbReference>
<dbReference type="AlphaFoldDB" id="A0A4V6I7A5"/>
<evidence type="ECO:0000256" key="3">
    <source>
        <dbReference type="ARBA" id="ARBA00022487"/>
    </source>
</evidence>
<keyword evidence="4" id="KW-0378">Hydrolase</keyword>
<feature type="active site" description="Acyl-ester intermediate" evidence="8">
    <location>
        <position position="388"/>
    </location>
</feature>
<dbReference type="FunFam" id="3.40.50.1820:FF:000029">
    <property type="entry name" value="Acetylcholinesterase"/>
    <property type="match status" value="1"/>
</dbReference>
<evidence type="ECO:0000256" key="8">
    <source>
        <dbReference type="PIRSR" id="PIRSR600997-1"/>
    </source>
</evidence>
<dbReference type="STRING" id="34508.A0A4V6I7A5"/>
<dbReference type="PRINTS" id="PR00878">
    <property type="entry name" value="CHOLNESTRASE"/>
</dbReference>
<evidence type="ECO:0000256" key="1">
    <source>
        <dbReference type="ARBA" id="ARBA00005964"/>
    </source>
</evidence>
<evidence type="ECO:0000259" key="9">
    <source>
        <dbReference type="Pfam" id="PF00135"/>
    </source>
</evidence>